<keyword evidence="5" id="KW-1185">Reference proteome</keyword>
<feature type="compositionally biased region" description="Basic and acidic residues" evidence="2">
    <location>
        <begin position="72"/>
        <end position="86"/>
    </location>
</feature>
<dbReference type="Pfam" id="PF13532">
    <property type="entry name" value="2OG-FeII_Oxy_2"/>
    <property type="match status" value="1"/>
</dbReference>
<dbReference type="SUPFAM" id="SSF51197">
    <property type="entry name" value="Clavaminate synthase-like"/>
    <property type="match status" value="1"/>
</dbReference>
<sequence>MATKQTPLSQISGNVQLLELKREHSPEATGVPSDHVLKKVKGEHSEDTKDILTAQDLCTTSPTDLNNTPECDGDKKPNNLHGDIHDSSAVAGSNPSFGPDDSTEPSNAPKLIEGVDLVWADKRQALCDSLDYFKAHQGGLYRRDNIARGMLISSGIEIRDVLGKQVVITTMGGGRSKDEGGNMRRTKNHMPSTFKAWTNAHEGKHPLMVVLDQQYPNLPCEPPHKYSVLSPFHITDIWAEKRMDGDDEILIHKIRLEKIDLQEDSWWWSDRAEATQPFTLSSATTGKFSTDSQTCPHCNATSKTIFTAGWTCLSHRCTQFFQFNDDTIDVDLLEYVPEFLLELTSYVLSDPKDPQDPEKSTNAIGSITVFTADDHVRKQGDGPDDLFRQMESANVGLHRNAVRCKNTYLEVFTRHFQQNFGAPYKFGVTVASKSFAEAPDVILKALQRLRWAGKIAIAASDRLFSAHLNSEETPLSTTKNGCYRDLNELLSLGYMEGDSIAYHDDGEAQLGPTVVTLSLGSPSFMSIRPKKKSGLDFSCGTTSNNEAKPVLEFLLSHGDMVVMHGRAIHKYYEHAVEPFGKRRFALTSRHIRSDAIPEDEKATATEYGTVPQRADEFAYSGDLSVSSPEQIAQSFKQMQDFAGDEAAQVWRATVPN</sequence>
<dbReference type="Gene3D" id="2.60.120.590">
    <property type="entry name" value="Alpha-ketoglutarate-dependent dioxygenase AlkB-like"/>
    <property type="match status" value="1"/>
</dbReference>
<reference evidence="4" key="1">
    <citation type="submission" date="2022-07" db="EMBL/GenBank/DDBJ databases">
        <title>Fungi with potential for degradation of polypropylene.</title>
        <authorList>
            <person name="Gostincar C."/>
        </authorList>
    </citation>
    <scope>NUCLEOTIDE SEQUENCE</scope>
    <source>
        <strain evidence="4">EXF-13308</strain>
    </source>
</reference>
<dbReference type="PANTHER" id="PTHR31573">
    <property type="entry name" value="ALPHA-KETOGLUTARATE-DEPENDENT DIOXYGENASE ALKB HOMOLOG 2"/>
    <property type="match status" value="1"/>
</dbReference>
<name>A0AA38S392_9PEZI</name>
<comment type="caution">
    <text evidence="4">The sequence shown here is derived from an EMBL/GenBank/DDBJ whole genome shotgun (WGS) entry which is preliminary data.</text>
</comment>
<dbReference type="PANTHER" id="PTHR31573:SF4">
    <property type="entry name" value="FE2OG DIOXYGENASE DOMAIN-CONTAINING PROTEIN"/>
    <property type="match status" value="1"/>
</dbReference>
<protein>
    <recommendedName>
        <fullName evidence="3">Fe2OG dioxygenase domain-containing protein</fullName>
    </recommendedName>
</protein>
<dbReference type="InterPro" id="IPR032852">
    <property type="entry name" value="ALKBH2"/>
</dbReference>
<feature type="compositionally biased region" description="Basic and acidic residues" evidence="2">
    <location>
        <begin position="35"/>
        <end position="50"/>
    </location>
</feature>
<dbReference type="InterPro" id="IPR027450">
    <property type="entry name" value="AlkB-like"/>
</dbReference>
<dbReference type="GO" id="GO:0006307">
    <property type="term" value="P:DNA alkylation repair"/>
    <property type="evidence" value="ECO:0007669"/>
    <property type="project" value="TreeGrafter"/>
</dbReference>
<dbReference type="InterPro" id="IPR005123">
    <property type="entry name" value="Oxoglu/Fe-dep_dioxygenase_dom"/>
</dbReference>
<dbReference type="AlphaFoldDB" id="A0AA38S392"/>
<feature type="compositionally biased region" description="Polar residues" evidence="2">
    <location>
        <begin position="56"/>
        <end position="69"/>
    </location>
</feature>
<gene>
    <name evidence="4" type="ORF">NKR23_g2011</name>
</gene>
<feature type="binding site" evidence="1">
    <location>
        <position position="503"/>
    </location>
    <ligand>
        <name>2-oxoglutarate</name>
        <dbReference type="ChEBI" id="CHEBI:16810"/>
    </ligand>
</feature>
<dbReference type="Proteomes" id="UP001174694">
    <property type="component" value="Unassembled WGS sequence"/>
</dbReference>
<organism evidence="4 5">
    <name type="scientific">Pleurostoma richardsiae</name>
    <dbReference type="NCBI Taxonomy" id="41990"/>
    <lineage>
        <taxon>Eukaryota</taxon>
        <taxon>Fungi</taxon>
        <taxon>Dikarya</taxon>
        <taxon>Ascomycota</taxon>
        <taxon>Pezizomycotina</taxon>
        <taxon>Sordariomycetes</taxon>
        <taxon>Sordariomycetidae</taxon>
        <taxon>Calosphaeriales</taxon>
        <taxon>Pleurostomataceae</taxon>
        <taxon>Pleurostoma</taxon>
    </lineage>
</organism>
<evidence type="ECO:0000313" key="5">
    <source>
        <dbReference type="Proteomes" id="UP001174694"/>
    </source>
</evidence>
<dbReference type="EMBL" id="JANBVO010000003">
    <property type="protein sequence ID" value="KAJ9155445.1"/>
    <property type="molecule type" value="Genomic_DNA"/>
</dbReference>
<dbReference type="GO" id="GO:0051747">
    <property type="term" value="F:cytosine C-5 DNA demethylase activity"/>
    <property type="evidence" value="ECO:0007669"/>
    <property type="project" value="TreeGrafter"/>
</dbReference>
<proteinExistence type="predicted"/>
<evidence type="ECO:0000256" key="1">
    <source>
        <dbReference type="PIRSR" id="PIRSR632852-1"/>
    </source>
</evidence>
<dbReference type="InterPro" id="IPR037151">
    <property type="entry name" value="AlkB-like_sf"/>
</dbReference>
<accession>A0AA38S392</accession>
<evidence type="ECO:0000313" key="4">
    <source>
        <dbReference type="EMBL" id="KAJ9155445.1"/>
    </source>
</evidence>
<feature type="region of interest" description="Disordered" evidence="2">
    <location>
        <begin position="22"/>
        <end position="108"/>
    </location>
</feature>
<dbReference type="GO" id="GO:0008198">
    <property type="term" value="F:ferrous iron binding"/>
    <property type="evidence" value="ECO:0007669"/>
    <property type="project" value="TreeGrafter"/>
</dbReference>
<dbReference type="PROSITE" id="PS51471">
    <property type="entry name" value="FE2OG_OXY"/>
    <property type="match status" value="1"/>
</dbReference>
<evidence type="ECO:0000259" key="3">
    <source>
        <dbReference type="PROSITE" id="PS51471"/>
    </source>
</evidence>
<feature type="binding site" evidence="1">
    <location>
        <position position="574"/>
    </location>
    <ligand>
        <name>2-oxoglutarate</name>
        <dbReference type="ChEBI" id="CHEBI:16810"/>
    </ligand>
</feature>
<feature type="domain" description="Fe2OG dioxygenase" evidence="3">
    <location>
        <begin position="473"/>
        <end position="592"/>
    </location>
</feature>
<feature type="binding site" evidence="1">
    <location>
        <position position="494"/>
    </location>
    <ligand>
        <name>2-oxoglutarate</name>
        <dbReference type="ChEBI" id="CHEBI:16810"/>
    </ligand>
</feature>
<dbReference type="GO" id="GO:0035516">
    <property type="term" value="F:broad specificity oxidative DNA demethylase activity"/>
    <property type="evidence" value="ECO:0007669"/>
    <property type="project" value="TreeGrafter"/>
</dbReference>
<evidence type="ECO:0000256" key="2">
    <source>
        <dbReference type="SAM" id="MobiDB-lite"/>
    </source>
</evidence>